<evidence type="ECO:0000313" key="6">
    <source>
        <dbReference type="EMBL" id="GBF98424.1"/>
    </source>
</evidence>
<feature type="coiled-coil region" evidence="1">
    <location>
        <begin position="347"/>
        <end position="374"/>
    </location>
</feature>
<reference evidence="6 7" key="1">
    <citation type="journal article" date="2018" name="Sci. Rep.">
        <title>Raphidocelis subcapitata (=Pseudokirchneriella subcapitata) provides an insight into genome evolution and environmental adaptations in the Sphaeropleales.</title>
        <authorList>
            <person name="Suzuki S."/>
            <person name="Yamaguchi H."/>
            <person name="Nakajima N."/>
            <person name="Kawachi M."/>
        </authorList>
    </citation>
    <scope>NUCLEOTIDE SEQUENCE [LARGE SCALE GENOMIC DNA]</scope>
    <source>
        <strain evidence="6 7">NIES-35</strain>
    </source>
</reference>
<dbReference type="GO" id="GO:0008104">
    <property type="term" value="P:intracellular protein localization"/>
    <property type="evidence" value="ECO:0007669"/>
    <property type="project" value="TreeGrafter"/>
</dbReference>
<evidence type="ECO:0000313" key="7">
    <source>
        <dbReference type="Proteomes" id="UP000247498"/>
    </source>
</evidence>
<feature type="domain" description="BBS7 beta-propeller" evidence="5">
    <location>
        <begin position="23"/>
        <end position="128"/>
    </location>
</feature>
<dbReference type="Pfam" id="PF23360">
    <property type="entry name" value="BBS7_GAE"/>
    <property type="match status" value="1"/>
</dbReference>
<dbReference type="GO" id="GO:0005930">
    <property type="term" value="C:axoneme"/>
    <property type="evidence" value="ECO:0007669"/>
    <property type="project" value="TreeGrafter"/>
</dbReference>
<dbReference type="AlphaFoldDB" id="A0A2V0PF05"/>
<dbReference type="InterPro" id="IPR056333">
    <property type="entry name" value="BBS7_pf_dom"/>
</dbReference>
<name>A0A2V0PF05_9CHLO</name>
<feature type="region of interest" description="Disordered" evidence="2">
    <location>
        <begin position="758"/>
        <end position="777"/>
    </location>
</feature>
<accession>A0A2V0PF05</accession>
<dbReference type="PANTHER" id="PTHR16074:SF4">
    <property type="entry name" value="BARDET-BIEDL SYNDROME 7 PROTEIN"/>
    <property type="match status" value="1"/>
</dbReference>
<feature type="compositionally biased region" description="Low complexity" evidence="2">
    <location>
        <begin position="422"/>
        <end position="437"/>
    </location>
</feature>
<dbReference type="Pfam" id="PF23743">
    <property type="entry name" value="Beta-prop_BBS7"/>
    <property type="match status" value="1"/>
</dbReference>
<organism evidence="6 7">
    <name type="scientific">Raphidocelis subcapitata</name>
    <dbReference type="NCBI Taxonomy" id="307507"/>
    <lineage>
        <taxon>Eukaryota</taxon>
        <taxon>Viridiplantae</taxon>
        <taxon>Chlorophyta</taxon>
        <taxon>core chlorophytes</taxon>
        <taxon>Chlorophyceae</taxon>
        <taxon>CS clade</taxon>
        <taxon>Sphaeropleales</taxon>
        <taxon>Selenastraceae</taxon>
        <taxon>Raphidocelis</taxon>
    </lineage>
</organism>
<dbReference type="SUPFAM" id="SSF50998">
    <property type="entry name" value="Quinoprotein alcohol dehydrogenase-like"/>
    <property type="match status" value="1"/>
</dbReference>
<dbReference type="InParanoid" id="A0A2V0PF05"/>
<dbReference type="InterPro" id="IPR011047">
    <property type="entry name" value="Quinoprotein_ADH-like_sf"/>
</dbReference>
<feature type="domain" description="BBS7 platform" evidence="4">
    <location>
        <begin position="595"/>
        <end position="692"/>
    </location>
</feature>
<dbReference type="InterPro" id="IPR056334">
    <property type="entry name" value="BBS7_GAE_dom"/>
</dbReference>
<dbReference type="EMBL" id="BDRX01000124">
    <property type="protein sequence ID" value="GBF98424.1"/>
    <property type="molecule type" value="Genomic_DNA"/>
</dbReference>
<dbReference type="GO" id="GO:0036064">
    <property type="term" value="C:ciliary basal body"/>
    <property type="evidence" value="ECO:0007669"/>
    <property type="project" value="TreeGrafter"/>
</dbReference>
<feature type="domain" description="BBS7 GAE" evidence="3">
    <location>
        <begin position="459"/>
        <end position="553"/>
    </location>
</feature>
<dbReference type="Pfam" id="PF23361">
    <property type="entry name" value="BBS7_pf"/>
    <property type="match status" value="1"/>
</dbReference>
<feature type="region of interest" description="Disordered" evidence="2">
    <location>
        <begin position="300"/>
        <end position="322"/>
    </location>
</feature>
<dbReference type="GO" id="GO:0060271">
    <property type="term" value="P:cilium assembly"/>
    <property type="evidence" value="ECO:0007669"/>
    <property type="project" value="TreeGrafter"/>
</dbReference>
<evidence type="ECO:0000256" key="2">
    <source>
        <dbReference type="SAM" id="MobiDB-lite"/>
    </source>
</evidence>
<dbReference type="GO" id="GO:0016020">
    <property type="term" value="C:membrane"/>
    <property type="evidence" value="ECO:0007669"/>
    <property type="project" value="TreeGrafter"/>
</dbReference>
<evidence type="ECO:0000259" key="4">
    <source>
        <dbReference type="Pfam" id="PF23361"/>
    </source>
</evidence>
<feature type="compositionally biased region" description="Gly residues" evidence="2">
    <location>
        <begin position="438"/>
        <end position="451"/>
    </location>
</feature>
<evidence type="ECO:0000256" key="1">
    <source>
        <dbReference type="SAM" id="Coils"/>
    </source>
</evidence>
<gene>
    <name evidence="6" type="ORF">Rsub_10489</name>
</gene>
<feature type="region of interest" description="Disordered" evidence="2">
    <location>
        <begin position="422"/>
        <end position="451"/>
    </location>
</feature>
<protein>
    <recommendedName>
        <fullName evidence="8">Bardet-Biedl syndrome 7</fullName>
    </recommendedName>
</protein>
<keyword evidence="7" id="KW-1185">Reference proteome</keyword>
<evidence type="ECO:0000259" key="5">
    <source>
        <dbReference type="Pfam" id="PF23743"/>
    </source>
</evidence>
<dbReference type="Proteomes" id="UP000247498">
    <property type="component" value="Unassembled WGS sequence"/>
</dbReference>
<proteinExistence type="predicted"/>
<comment type="caution">
    <text evidence="6">The sequence shown here is derived from an EMBL/GenBank/DDBJ whole genome shotgun (WGS) entry which is preliminary data.</text>
</comment>
<sequence length="847" mass="84567">MELELHRVDLLQTAAAAPGTLVVLPPGEKKTQKVAVGDCSGVVQCFSVKRGEVALAFKTMPGPHKVTSVSLGRHPRQRDKIFVASGGLIRGMTKKGKEFFRFTTALTEPIARLAVADRDIWASCEYIIPLHGPQSFAPVLACRDCVVRVLDAAGRAPLFEVPAPSPPTALLHVADSHDPRHRFPAGSIELLYGCEDGRVVQLAVEPGAVRQGFTIPPPPGGGAVRALHCGADYSRSGCADIVVGREDGWLEVFATQLPESICAVDGGYITGASAPEIVVITFSPSPAALALGAAGPAAPPAGAAPFRDGARRTSSSGLSPAASGLPGAASGLASGLQAPAAQQQAIVAALHARIQKATAEVEGLKKRVERERARAGSRGAGAAALAAASAPGALLNVSHSLKLQLPAAAAATGAAAASWGAAGQGQQQWGTHDASSAGAGGWAGPGSGSGGSGGGGGGAAYVLAIESAAPLFAVGLACTRELELLDAPGNVAILSRTPPEGGPGGWATLATYRCQDATNRLAVSFRLPEGAPGLLQAFVVPAAPPKACGVVQYRLVPLCLHQRISADVLEMAAAAASAAAAGGGGSTVVEGSGQRQLPFSELTISGGFSLAEAHAWAAAALPDLPPHPPTAAGSGGSGGGEVRYSFRSCQAGSLLGCSLSAGAIRFVSDNISALALAHDSVMRSAAADKARASSSFSLHPAALDHAAALLWPELELQRARARRAKLLAALQELRAQDGDVGYLSNEYRGMLEAEGGAGTGAGAAGQQGTAGQRGAGAGGAADAAAARGLAAAQEALRQLFRDHCRLAGGGGGGGGGAAARAAGLDALLARAGDAGAGLADVVAYMRG</sequence>
<dbReference type="InterPro" id="IPR056332">
    <property type="entry name" value="Beta-prop_BBS7"/>
</dbReference>
<evidence type="ECO:0008006" key="8">
    <source>
        <dbReference type="Google" id="ProtNLM"/>
    </source>
</evidence>
<dbReference type="STRING" id="307507.A0A2V0PF05"/>
<keyword evidence="1" id="KW-0175">Coiled coil</keyword>
<dbReference type="GO" id="GO:0034464">
    <property type="term" value="C:BBSome"/>
    <property type="evidence" value="ECO:0007669"/>
    <property type="project" value="TreeGrafter"/>
</dbReference>
<evidence type="ECO:0000259" key="3">
    <source>
        <dbReference type="Pfam" id="PF23360"/>
    </source>
</evidence>
<dbReference type="OrthoDB" id="414590at2759"/>
<dbReference type="PANTHER" id="PTHR16074">
    <property type="entry name" value="BARDET-BIEDL SYNDROME 7 PROTEIN"/>
    <property type="match status" value="1"/>
</dbReference>